<dbReference type="PROSITE" id="PS50041">
    <property type="entry name" value="C_TYPE_LECTIN_2"/>
    <property type="match status" value="1"/>
</dbReference>
<reference evidence="2 3" key="1">
    <citation type="submission" date="2022-12" db="EMBL/GenBank/DDBJ databases">
        <title>Chromosome-level genome of Tegillarca granosa.</title>
        <authorList>
            <person name="Kim J."/>
        </authorList>
    </citation>
    <scope>NUCLEOTIDE SEQUENCE [LARGE SCALE GENOMIC DNA]</scope>
    <source>
        <strain evidence="2">Teg-2019</strain>
        <tissue evidence="2">Adductor muscle</tissue>
    </source>
</reference>
<protein>
    <recommendedName>
        <fullName evidence="1">C-type lectin domain-containing protein</fullName>
    </recommendedName>
</protein>
<comment type="caution">
    <text evidence="2">The sequence shown here is derived from an EMBL/GenBank/DDBJ whole genome shotgun (WGS) entry which is preliminary data.</text>
</comment>
<accession>A0ABQ9FCZ0</accession>
<dbReference type="InterPro" id="IPR016187">
    <property type="entry name" value="CTDL_fold"/>
</dbReference>
<dbReference type="CDD" id="cd00037">
    <property type="entry name" value="CLECT"/>
    <property type="match status" value="1"/>
</dbReference>
<dbReference type="SUPFAM" id="SSF56436">
    <property type="entry name" value="C-type lectin-like"/>
    <property type="match status" value="1"/>
</dbReference>
<sequence>MEFTCKQFVMRWCSDNIETYQRLGFWLGGRDIVTEGLWQWHSDNKRINYTAWGNGQPDNNVNKNYLGLSSLHNFKWNNYDHLVSLEFICQKKYEILLSLKNPTVHIRTNKCYNIRKSRLTLILPDDINPGSASTNGTSLAFNNAAHWIHMGREQKQIAVEIPNISPDNKLKVTLWDFDVKIYINLRLSSRQRKNPNKKQNLLFRI</sequence>
<evidence type="ECO:0000259" key="1">
    <source>
        <dbReference type="PROSITE" id="PS50041"/>
    </source>
</evidence>
<name>A0ABQ9FCZ0_TEGGR</name>
<organism evidence="2 3">
    <name type="scientific">Tegillarca granosa</name>
    <name type="common">Malaysian cockle</name>
    <name type="synonym">Anadara granosa</name>
    <dbReference type="NCBI Taxonomy" id="220873"/>
    <lineage>
        <taxon>Eukaryota</taxon>
        <taxon>Metazoa</taxon>
        <taxon>Spiralia</taxon>
        <taxon>Lophotrochozoa</taxon>
        <taxon>Mollusca</taxon>
        <taxon>Bivalvia</taxon>
        <taxon>Autobranchia</taxon>
        <taxon>Pteriomorphia</taxon>
        <taxon>Arcoida</taxon>
        <taxon>Arcoidea</taxon>
        <taxon>Arcidae</taxon>
        <taxon>Tegillarca</taxon>
    </lineage>
</organism>
<dbReference type="Proteomes" id="UP001217089">
    <property type="component" value="Unassembled WGS sequence"/>
</dbReference>
<dbReference type="InterPro" id="IPR016186">
    <property type="entry name" value="C-type_lectin-like/link_sf"/>
</dbReference>
<evidence type="ECO:0000313" key="3">
    <source>
        <dbReference type="Proteomes" id="UP001217089"/>
    </source>
</evidence>
<feature type="domain" description="C-type lectin" evidence="1">
    <location>
        <begin position="25"/>
        <end position="90"/>
    </location>
</feature>
<dbReference type="InterPro" id="IPR001304">
    <property type="entry name" value="C-type_lectin-like"/>
</dbReference>
<keyword evidence="3" id="KW-1185">Reference proteome</keyword>
<proteinExistence type="predicted"/>
<dbReference type="Gene3D" id="3.10.100.10">
    <property type="entry name" value="Mannose-Binding Protein A, subunit A"/>
    <property type="match status" value="1"/>
</dbReference>
<gene>
    <name evidence="2" type="ORF">KUTeg_007334</name>
</gene>
<evidence type="ECO:0000313" key="2">
    <source>
        <dbReference type="EMBL" id="KAJ8315184.1"/>
    </source>
</evidence>
<dbReference type="EMBL" id="JARBDR010000337">
    <property type="protein sequence ID" value="KAJ8315184.1"/>
    <property type="molecule type" value="Genomic_DNA"/>
</dbReference>